<feature type="compositionally biased region" description="Polar residues" evidence="1">
    <location>
        <begin position="368"/>
        <end position="380"/>
    </location>
</feature>
<evidence type="ECO:0000313" key="2">
    <source>
        <dbReference type="EMBL" id="ODM18783.1"/>
    </source>
</evidence>
<organism evidence="2 3">
    <name type="scientific">Aspergillus cristatus</name>
    <name type="common">Chinese Fuzhuan brick tea-fermentation fungus</name>
    <name type="synonym">Eurotium cristatum</name>
    <dbReference type="NCBI Taxonomy" id="573508"/>
    <lineage>
        <taxon>Eukaryota</taxon>
        <taxon>Fungi</taxon>
        <taxon>Dikarya</taxon>
        <taxon>Ascomycota</taxon>
        <taxon>Pezizomycotina</taxon>
        <taxon>Eurotiomycetes</taxon>
        <taxon>Eurotiomycetidae</taxon>
        <taxon>Eurotiales</taxon>
        <taxon>Aspergillaceae</taxon>
        <taxon>Aspergillus</taxon>
        <taxon>Aspergillus subgen. Aspergillus</taxon>
    </lineage>
</organism>
<sequence length="791" mass="89772">MLFTKDPIDRNMLQQNGIACLGIEYSSETKGWVGSLPPHIESVREGLLCFDSTIPESRRAIFESEPQLSNSHRRENCPPASAFLQVSPDGRKDAMIANSIAESRVDDSLDVGMTARKFVRTKASQAKWQYFLQCHVFESFEDMFPLATRSEVIFDKWGLESNIQWKRPLNSSLPIPRPNLTYGFPIAAAQNQAHIQEGFHRLEPVRNFPVEALEKLKSVDLDSCLVTGFQDLLCFPWAIVEVDLDPNRCYCQAANSASVALSNLQDLFKGKERMEQNFLPPVVIFTCCGPDIRVWLAYFCPGDYVQTRHKLVCIWRTSLSSTWGVISIRQIVKNMSFWASRVLKPQISIGISQLSPPTLDIPRRHQASTHQNASSNTGESGTKVAEGLSTSSPSSLKTTSALPTSRNTTDLSSGNQKACWKCIEFDHPLFNYYLAIHKPYRWRPVKVRLPKFTTEQIRANTTNPLALAPRLNEQLGSSSVLGRISPTPNQMQMSAPQLEKKDNGARESTFSPTHSPIDQAMEPNENELPDTPEEEIHRSAPCYFEYRMEYTPYHRGLESTRWPDSEIDDTYVYESLSESLSGEEFEYSDSQSNSDWGSEYNGSNEWSISEVPRGGKIKLAPSRRSDNGNGEIRTFGESENYTLLLSAVKVLSQDDFIAMQEIQQVIRDLTGVELLDATWRALEIWQDTDNGIGYHLNIIIRELNKVLSFHDGDDDKLTINQLTQGQRWDDVDFALKLFLDEDEDFLRRVLIRALRCWPTEKLLDILEQELNGLTTDEWSRMANEVIGIDYS</sequence>
<protein>
    <submittedName>
        <fullName evidence="2">Uncharacterized protein</fullName>
    </submittedName>
</protein>
<feature type="compositionally biased region" description="Acidic residues" evidence="1">
    <location>
        <begin position="524"/>
        <end position="533"/>
    </location>
</feature>
<keyword evidence="3" id="KW-1185">Reference proteome</keyword>
<reference evidence="2 3" key="1">
    <citation type="journal article" date="2016" name="BMC Genomics">
        <title>Comparative genomic and transcriptomic analyses of the Fuzhuan brick tea-fermentation fungus Aspergillus cristatus.</title>
        <authorList>
            <person name="Ge Y."/>
            <person name="Wang Y."/>
            <person name="Liu Y."/>
            <person name="Tan Y."/>
            <person name="Ren X."/>
            <person name="Zhang X."/>
            <person name="Hyde K.D."/>
            <person name="Liu Y."/>
            <person name="Liu Z."/>
        </authorList>
    </citation>
    <scope>NUCLEOTIDE SEQUENCE [LARGE SCALE GENOMIC DNA]</scope>
    <source>
        <strain evidence="2 3">GZAAS20.1005</strain>
    </source>
</reference>
<feature type="region of interest" description="Disordered" evidence="1">
    <location>
        <begin position="582"/>
        <end position="604"/>
    </location>
</feature>
<feature type="region of interest" description="Disordered" evidence="1">
    <location>
        <begin position="483"/>
        <end position="533"/>
    </location>
</feature>
<feature type="compositionally biased region" description="Low complexity" evidence="1">
    <location>
        <begin position="388"/>
        <end position="405"/>
    </location>
</feature>
<feature type="compositionally biased region" description="Polar residues" evidence="1">
    <location>
        <begin position="589"/>
        <end position="604"/>
    </location>
</feature>
<gene>
    <name evidence="2" type="ORF">SI65_05400</name>
</gene>
<evidence type="ECO:0000256" key="1">
    <source>
        <dbReference type="SAM" id="MobiDB-lite"/>
    </source>
</evidence>
<evidence type="ECO:0000313" key="3">
    <source>
        <dbReference type="Proteomes" id="UP000094569"/>
    </source>
</evidence>
<dbReference type="Proteomes" id="UP000094569">
    <property type="component" value="Unassembled WGS sequence"/>
</dbReference>
<comment type="caution">
    <text evidence="2">The sequence shown here is derived from an EMBL/GenBank/DDBJ whole genome shotgun (WGS) entry which is preliminary data.</text>
</comment>
<proteinExistence type="predicted"/>
<dbReference type="AlphaFoldDB" id="A0A1E3BCT7"/>
<dbReference type="STRING" id="573508.A0A1E3BCT7"/>
<feature type="compositionally biased region" description="Polar residues" evidence="1">
    <location>
        <begin position="483"/>
        <end position="495"/>
    </location>
</feature>
<name>A0A1E3BCT7_ASPCR</name>
<feature type="compositionally biased region" description="Polar residues" evidence="1">
    <location>
        <begin position="506"/>
        <end position="516"/>
    </location>
</feature>
<dbReference type="OrthoDB" id="4226698at2759"/>
<dbReference type="VEuPathDB" id="FungiDB:SI65_05400"/>
<feature type="region of interest" description="Disordered" evidence="1">
    <location>
        <begin position="360"/>
        <end position="413"/>
    </location>
</feature>
<accession>A0A1E3BCT7</accession>
<dbReference type="EMBL" id="JXNT01000005">
    <property type="protein sequence ID" value="ODM18783.1"/>
    <property type="molecule type" value="Genomic_DNA"/>
</dbReference>